<reference evidence="3" key="1">
    <citation type="journal article" date="2013" name="Nature">
        <title>Pan genome of the phytoplankton Emiliania underpins its global distribution.</title>
        <authorList>
            <person name="Read B.A."/>
            <person name="Kegel J."/>
            <person name="Klute M.J."/>
            <person name="Kuo A."/>
            <person name="Lefebvre S.C."/>
            <person name="Maumus F."/>
            <person name="Mayer C."/>
            <person name="Miller J."/>
            <person name="Monier A."/>
            <person name="Salamov A."/>
            <person name="Young J."/>
            <person name="Aguilar M."/>
            <person name="Claverie J.M."/>
            <person name="Frickenhaus S."/>
            <person name="Gonzalez K."/>
            <person name="Herman E.K."/>
            <person name="Lin Y.C."/>
            <person name="Napier J."/>
            <person name="Ogata H."/>
            <person name="Sarno A.F."/>
            <person name="Shmutz J."/>
            <person name="Schroeder D."/>
            <person name="de Vargas C."/>
            <person name="Verret F."/>
            <person name="von Dassow P."/>
            <person name="Valentin K."/>
            <person name="Van de Peer Y."/>
            <person name="Wheeler G."/>
            <person name="Dacks J.B."/>
            <person name="Delwiche C.F."/>
            <person name="Dyhrman S.T."/>
            <person name="Glockner G."/>
            <person name="John U."/>
            <person name="Richards T."/>
            <person name="Worden A.Z."/>
            <person name="Zhang X."/>
            <person name="Grigoriev I.V."/>
            <person name="Allen A.E."/>
            <person name="Bidle K."/>
            <person name="Borodovsky M."/>
            <person name="Bowler C."/>
            <person name="Brownlee C."/>
            <person name="Cock J.M."/>
            <person name="Elias M."/>
            <person name="Gladyshev V.N."/>
            <person name="Groth M."/>
            <person name="Guda C."/>
            <person name="Hadaegh A."/>
            <person name="Iglesias-Rodriguez M.D."/>
            <person name="Jenkins J."/>
            <person name="Jones B.M."/>
            <person name="Lawson T."/>
            <person name="Leese F."/>
            <person name="Lindquist E."/>
            <person name="Lobanov A."/>
            <person name="Lomsadze A."/>
            <person name="Malik S.B."/>
            <person name="Marsh M.E."/>
            <person name="Mackinder L."/>
            <person name="Mock T."/>
            <person name="Mueller-Roeber B."/>
            <person name="Pagarete A."/>
            <person name="Parker M."/>
            <person name="Probert I."/>
            <person name="Quesneville H."/>
            <person name="Raines C."/>
            <person name="Rensing S.A."/>
            <person name="Riano-Pachon D.M."/>
            <person name="Richier S."/>
            <person name="Rokitta S."/>
            <person name="Shiraiwa Y."/>
            <person name="Soanes D.M."/>
            <person name="van der Giezen M."/>
            <person name="Wahlund T.M."/>
            <person name="Williams B."/>
            <person name="Wilson W."/>
            <person name="Wolfe G."/>
            <person name="Wurch L.L."/>
        </authorList>
    </citation>
    <scope>NUCLEOTIDE SEQUENCE</scope>
</reference>
<dbReference type="SUPFAM" id="SSF53335">
    <property type="entry name" value="S-adenosyl-L-methionine-dependent methyltransferases"/>
    <property type="match status" value="1"/>
</dbReference>
<dbReference type="KEGG" id="ehx:EMIHUDRAFT_109938"/>
<feature type="compositionally biased region" description="Low complexity" evidence="1">
    <location>
        <begin position="145"/>
        <end position="167"/>
    </location>
</feature>
<evidence type="ECO:0000256" key="1">
    <source>
        <dbReference type="SAM" id="MobiDB-lite"/>
    </source>
</evidence>
<protein>
    <recommendedName>
        <fullName evidence="4">Methyltransferase domain-containing protein</fullName>
    </recommendedName>
</protein>
<sequence length="249" mass="25658">MPIDVVLRSVPLHLTDAQLCALLGVETVTRFRRTSGPSEKQNPLHLVRACCRSESQAEQLLLQGRVSLDGQECAVERPKAASDSSAATGKRPATTTLEALLESFPRVGEAVLVPAAAGGEADGGEEGGAAERGMAVGEAAEDGESSSTPDTSTTLSSAPLSSSPPGSYCCCRETDGYRRAAASSLRPDDLVLEIGSDRGATCATAAEICGGEAVVGVDLSDTSVEAARAAHPSIRFEKVSTRCSSPPRD</sequence>
<evidence type="ECO:0000313" key="3">
    <source>
        <dbReference type="Proteomes" id="UP000013827"/>
    </source>
</evidence>
<organism evidence="2 3">
    <name type="scientific">Emiliania huxleyi (strain CCMP1516)</name>
    <dbReference type="NCBI Taxonomy" id="280463"/>
    <lineage>
        <taxon>Eukaryota</taxon>
        <taxon>Haptista</taxon>
        <taxon>Haptophyta</taxon>
        <taxon>Prymnesiophyceae</taxon>
        <taxon>Isochrysidales</taxon>
        <taxon>Noelaerhabdaceae</taxon>
        <taxon>Emiliania</taxon>
    </lineage>
</organism>
<keyword evidence="3" id="KW-1185">Reference proteome</keyword>
<dbReference type="HOGENOM" id="CLU_097730_0_0_1"/>
<dbReference type="GeneID" id="17282571"/>
<dbReference type="InterPro" id="IPR029063">
    <property type="entry name" value="SAM-dependent_MTases_sf"/>
</dbReference>
<dbReference type="PaxDb" id="2903-EOD37301"/>
<accession>A0A0D3KNG6</accession>
<dbReference type="AlphaFoldDB" id="A0A0D3KNG6"/>
<evidence type="ECO:0008006" key="4">
    <source>
        <dbReference type="Google" id="ProtNLM"/>
    </source>
</evidence>
<reference evidence="2" key="2">
    <citation type="submission" date="2024-10" db="UniProtKB">
        <authorList>
            <consortium name="EnsemblProtists"/>
        </authorList>
    </citation>
    <scope>IDENTIFICATION</scope>
</reference>
<feature type="region of interest" description="Disordered" evidence="1">
    <location>
        <begin position="118"/>
        <end position="167"/>
    </location>
</feature>
<dbReference type="RefSeq" id="XP_005789730.1">
    <property type="nucleotide sequence ID" value="XM_005789673.1"/>
</dbReference>
<dbReference type="EnsemblProtists" id="EOD37301">
    <property type="protein sequence ID" value="EOD37301"/>
    <property type="gene ID" value="EMIHUDRAFT_109938"/>
</dbReference>
<proteinExistence type="predicted"/>
<dbReference type="Proteomes" id="UP000013827">
    <property type="component" value="Unassembled WGS sequence"/>
</dbReference>
<evidence type="ECO:0000313" key="2">
    <source>
        <dbReference type="EnsemblProtists" id="EOD37301"/>
    </source>
</evidence>
<name>A0A0D3KNG6_EMIH1</name>
<dbReference type="Gene3D" id="3.40.50.150">
    <property type="entry name" value="Vaccinia Virus protein VP39"/>
    <property type="match status" value="1"/>
</dbReference>